<feature type="signal peptide" evidence="1">
    <location>
        <begin position="1"/>
        <end position="20"/>
    </location>
</feature>
<reference evidence="2" key="1">
    <citation type="submission" date="2020-10" db="EMBL/GenBank/DDBJ databases">
        <authorList>
            <person name="Gilroy R."/>
        </authorList>
    </citation>
    <scope>NUCLEOTIDE SEQUENCE</scope>
    <source>
        <strain evidence="2">8207</strain>
    </source>
</reference>
<accession>A0A9D9GUS0</accession>
<gene>
    <name evidence="2" type="ORF">IAC69_02520</name>
</gene>
<keyword evidence="1" id="KW-0732">Signal</keyword>
<dbReference type="AlphaFoldDB" id="A0A9D9GUS0"/>
<reference evidence="2" key="2">
    <citation type="journal article" date="2021" name="PeerJ">
        <title>Extensive microbial diversity within the chicken gut microbiome revealed by metagenomics and culture.</title>
        <authorList>
            <person name="Gilroy R."/>
            <person name="Ravi A."/>
            <person name="Getino M."/>
            <person name="Pursley I."/>
            <person name="Horton D.L."/>
            <person name="Alikhan N.F."/>
            <person name="Baker D."/>
            <person name="Gharbi K."/>
            <person name="Hall N."/>
            <person name="Watson M."/>
            <person name="Adriaenssens E.M."/>
            <person name="Foster-Nyarko E."/>
            <person name="Jarju S."/>
            <person name="Secka A."/>
            <person name="Antonio M."/>
            <person name="Oren A."/>
            <person name="Chaudhuri R.R."/>
            <person name="La Ragione R."/>
            <person name="Hildebrand F."/>
            <person name="Pallen M.J."/>
        </authorList>
    </citation>
    <scope>NUCLEOTIDE SEQUENCE</scope>
    <source>
        <strain evidence="2">8207</strain>
    </source>
</reference>
<dbReference type="EMBL" id="JADINC010000040">
    <property type="protein sequence ID" value="MBO8425332.1"/>
    <property type="molecule type" value="Genomic_DNA"/>
</dbReference>
<organism evidence="2 3">
    <name type="scientific">Candidatus Enterousia avistercoris</name>
    <dbReference type="NCBI Taxonomy" id="2840788"/>
    <lineage>
        <taxon>Bacteria</taxon>
        <taxon>Pseudomonadati</taxon>
        <taxon>Pseudomonadota</taxon>
        <taxon>Alphaproteobacteria</taxon>
        <taxon>Candidatus Enterousia</taxon>
    </lineage>
</organism>
<sequence length="408" mass="44847">MKKLFASLLAVFMAIPSAYAIHTNSNVWGAWGYGDGVKWDSAQDFIIDGCVGQGCSHGTCGDEWGLVGLIALNIVDHGGYFCPYQLQCANERKNKHTWTVYYLPNGYDDSKCVWLCEDGYGGENCEPIPESRPSFCDPNILTTEAEGIYSDISLRTDRCGSDPKESTVTGFSSWKDDYGGGVLNRKRDIWETDVLLGAIKFLQHGVIAAPIKAQCGRNNWSDIDSYVNTLHAAPDLAKLLCAPGYRANSDGTDCVAINQDVCEIAGMTLCAYFPRDSYTSATHKLYEDTEAGCTKYFCSEEGMAFQGVEDPTCVECGIPVKSGSNLVNGTCVSCDTGEYYDSETGTCKPANAYSKTDLQYGLNQTKNTQSDVDMQCWPAKVPEEYVECVKKGYRAQPMDNKFPLVWDN</sequence>
<evidence type="ECO:0000256" key="1">
    <source>
        <dbReference type="SAM" id="SignalP"/>
    </source>
</evidence>
<feature type="chain" id="PRO_5039548481" evidence="1">
    <location>
        <begin position="21"/>
        <end position="408"/>
    </location>
</feature>
<comment type="caution">
    <text evidence="2">The sequence shown here is derived from an EMBL/GenBank/DDBJ whole genome shotgun (WGS) entry which is preliminary data.</text>
</comment>
<protein>
    <submittedName>
        <fullName evidence="2">Uncharacterized protein</fullName>
    </submittedName>
</protein>
<proteinExistence type="predicted"/>
<dbReference type="Proteomes" id="UP000823630">
    <property type="component" value="Unassembled WGS sequence"/>
</dbReference>
<evidence type="ECO:0000313" key="3">
    <source>
        <dbReference type="Proteomes" id="UP000823630"/>
    </source>
</evidence>
<evidence type="ECO:0000313" key="2">
    <source>
        <dbReference type="EMBL" id="MBO8425332.1"/>
    </source>
</evidence>
<name>A0A9D9GUS0_9PROT</name>